<dbReference type="GO" id="GO:0016779">
    <property type="term" value="F:nucleotidyltransferase activity"/>
    <property type="evidence" value="ECO:0007669"/>
    <property type="project" value="UniProtKB-KW"/>
</dbReference>
<organism evidence="4 5">
    <name type="scientific">Thalassobaculum litoreum DSM 18839</name>
    <dbReference type="NCBI Taxonomy" id="1123362"/>
    <lineage>
        <taxon>Bacteria</taxon>
        <taxon>Pseudomonadati</taxon>
        <taxon>Pseudomonadota</taxon>
        <taxon>Alphaproteobacteria</taxon>
        <taxon>Rhodospirillales</taxon>
        <taxon>Thalassobaculaceae</taxon>
        <taxon>Thalassobaculum</taxon>
    </lineage>
</organism>
<dbReference type="InterPro" id="IPR029044">
    <property type="entry name" value="Nucleotide-diphossugar_trans"/>
</dbReference>
<keyword evidence="1 4" id="KW-0808">Transferase</keyword>
<dbReference type="AlphaFoldDB" id="A0A8G2BL98"/>
<evidence type="ECO:0000256" key="1">
    <source>
        <dbReference type="ARBA" id="ARBA00022679"/>
    </source>
</evidence>
<name>A0A8G2BL98_9PROT</name>
<accession>A0A8G2BL98</accession>
<dbReference type="InterPro" id="IPR050065">
    <property type="entry name" value="GlmU-like"/>
</dbReference>
<protein>
    <submittedName>
        <fullName evidence="4">Nucleotidyl transferase</fullName>
    </submittedName>
</protein>
<keyword evidence="5" id="KW-1185">Reference proteome</keyword>
<comment type="caution">
    <text evidence="4">The sequence shown here is derived from an EMBL/GenBank/DDBJ whole genome shotgun (WGS) entry which is preliminary data.</text>
</comment>
<dbReference type="CDD" id="cd06422">
    <property type="entry name" value="NTP_transferase_like_1"/>
    <property type="match status" value="1"/>
</dbReference>
<proteinExistence type="predicted"/>
<evidence type="ECO:0000259" key="3">
    <source>
        <dbReference type="Pfam" id="PF00483"/>
    </source>
</evidence>
<feature type="domain" description="Nucleotidyl transferase" evidence="3">
    <location>
        <begin position="17"/>
        <end position="137"/>
    </location>
</feature>
<dbReference type="EMBL" id="FNBW01000008">
    <property type="protein sequence ID" value="SDF93515.1"/>
    <property type="molecule type" value="Genomic_DNA"/>
</dbReference>
<reference evidence="4 5" key="1">
    <citation type="submission" date="2016-10" db="EMBL/GenBank/DDBJ databases">
        <authorList>
            <person name="Varghese N."/>
            <person name="Submissions S."/>
        </authorList>
    </citation>
    <scope>NUCLEOTIDE SEQUENCE [LARGE SCALE GENOMIC DNA]</scope>
    <source>
        <strain evidence="4 5">DSM 18839</strain>
    </source>
</reference>
<dbReference type="PANTHER" id="PTHR43584:SF8">
    <property type="entry name" value="N-ACETYLMURAMATE ALPHA-1-PHOSPHATE URIDYLYLTRANSFERASE"/>
    <property type="match status" value="1"/>
</dbReference>
<dbReference type="InterPro" id="IPR005835">
    <property type="entry name" value="NTP_transferase_dom"/>
</dbReference>
<dbReference type="Pfam" id="PF00483">
    <property type="entry name" value="NTP_transferase"/>
    <property type="match status" value="1"/>
</dbReference>
<dbReference type="Gene3D" id="3.90.550.10">
    <property type="entry name" value="Spore Coat Polysaccharide Biosynthesis Protein SpsA, Chain A"/>
    <property type="match status" value="1"/>
</dbReference>
<dbReference type="PANTHER" id="PTHR43584">
    <property type="entry name" value="NUCLEOTIDYL TRANSFERASE"/>
    <property type="match status" value="1"/>
</dbReference>
<dbReference type="SUPFAM" id="SSF53448">
    <property type="entry name" value="Nucleotide-diphospho-sugar transferases"/>
    <property type="match status" value="1"/>
</dbReference>
<dbReference type="Proteomes" id="UP000198615">
    <property type="component" value="Unassembled WGS sequence"/>
</dbReference>
<evidence type="ECO:0000256" key="2">
    <source>
        <dbReference type="ARBA" id="ARBA00022695"/>
    </source>
</evidence>
<sequence length="254" mass="28428">MLLPGLSRRPDWLPETAMVLCAGRGTRLSPITDNMPKPMVPVGGVAILDRTLEHLKNAGVQRVVVNTHYLSDHVARHVERRRDPSITVIHEDAVLETGGGVKHALPHLGDEPFFVVNGDSVWLDGMRNALHRFADTWDSEKMDIQLLLYPFARVLGWHGYGDYTMDEIGRISSRDEARVAPYAYMGVSIVHPRIFADAPVGAFSMRVLYDRAEEQGRLFGALHDGLWYHISTPADLERANLRFAAGHLADVPFF</sequence>
<evidence type="ECO:0000313" key="5">
    <source>
        <dbReference type="Proteomes" id="UP000198615"/>
    </source>
</evidence>
<gene>
    <name evidence="4" type="ORF">SAMN05660686_02792</name>
</gene>
<evidence type="ECO:0000313" key="4">
    <source>
        <dbReference type="EMBL" id="SDF93515.1"/>
    </source>
</evidence>
<dbReference type="OrthoDB" id="9788272at2"/>
<keyword evidence="2" id="KW-0548">Nucleotidyltransferase</keyword>
<dbReference type="RefSeq" id="WP_028793527.1">
    <property type="nucleotide sequence ID" value="NZ_FNBW01000008.1"/>
</dbReference>